<dbReference type="InterPro" id="IPR003672">
    <property type="entry name" value="CobN/Mg_chltase"/>
</dbReference>
<protein>
    <recommendedName>
        <fullName evidence="1">CobN/magnesium chelatase domain-containing protein</fullName>
    </recommendedName>
</protein>
<accession>A0A177E737</accession>
<sequence>MIIKILYYTATGTEIYSVARAYEALRAECPGLELVVRTADDVFDIRQEERLAELAKNARAVVILPHGGRKSLPGLSRVVSAAKDASIIHVQSLSGSNEDQALVAKYTRQGKILLGGLLNGNFFITIQPPRGHLEKLEELSPEDLNLHDPELSPTHHYLCFYRWLEEVFGAQAVIHVGKHGSLEWLPGKAVALSEECYPDLAIGTLPNIYPYIVNDPGEGTQAKRRSYCAIIDHMIPPQMAAGRYGELAEIAEKIAEWQVIRQENSEKTGPLDCLVRQEFTRVEVPHVSGG</sequence>
<dbReference type="Pfam" id="PF02514">
    <property type="entry name" value="CobN-Mg_chel"/>
    <property type="match status" value="1"/>
</dbReference>
<dbReference type="OrthoDB" id="9757976at2"/>
<keyword evidence="3" id="KW-1185">Reference proteome</keyword>
<dbReference type="RefSeq" id="WP_068541862.1">
    <property type="nucleotide sequence ID" value="NZ_LSFI01000020.1"/>
</dbReference>
<evidence type="ECO:0000259" key="1">
    <source>
        <dbReference type="Pfam" id="PF02514"/>
    </source>
</evidence>
<dbReference type="EMBL" id="LSFI01000020">
    <property type="protein sequence ID" value="OAG27754.1"/>
    <property type="molecule type" value="Genomic_DNA"/>
</dbReference>
<reference evidence="2 3" key="1">
    <citation type="submission" date="2016-02" db="EMBL/GenBank/DDBJ databases">
        <title>Draft genome sequence of Thermodesulfatator sp. S606.</title>
        <authorList>
            <person name="Lai Q."/>
            <person name="Cao J."/>
            <person name="Dupont S."/>
            <person name="Shao Z."/>
            <person name="Jebbar M."/>
            <person name="Alain K."/>
        </authorList>
    </citation>
    <scope>NUCLEOTIDE SEQUENCE [LARGE SCALE GENOMIC DNA]</scope>
    <source>
        <strain evidence="2 3">S606</strain>
    </source>
</reference>
<dbReference type="PANTHER" id="PTHR44119:SF7">
    <property type="entry name" value="MAGNESIUM CHELATASE SUBUNIT"/>
    <property type="match status" value="1"/>
</dbReference>
<name>A0A177E737_9BACT</name>
<dbReference type="Proteomes" id="UP000076964">
    <property type="component" value="Unassembled WGS sequence"/>
</dbReference>
<dbReference type="AlphaFoldDB" id="A0A177E737"/>
<gene>
    <name evidence="2" type="ORF">TH606_05205</name>
</gene>
<feature type="domain" description="CobN/magnesium chelatase" evidence="1">
    <location>
        <begin position="100"/>
        <end position="269"/>
    </location>
</feature>
<dbReference type="STRING" id="1795632.TH606_05205"/>
<comment type="caution">
    <text evidence="2">The sequence shown here is derived from an EMBL/GenBank/DDBJ whole genome shotgun (WGS) entry which is preliminary data.</text>
</comment>
<dbReference type="PANTHER" id="PTHR44119">
    <property type="entry name" value="MAGNESIUM-CHELATASE SUBUNIT CHLH, CHLOROPLASTIC"/>
    <property type="match status" value="1"/>
</dbReference>
<evidence type="ECO:0000313" key="2">
    <source>
        <dbReference type="EMBL" id="OAG27754.1"/>
    </source>
</evidence>
<proteinExistence type="predicted"/>
<organism evidence="2 3">
    <name type="scientific">Thermodesulfatator autotrophicus</name>
    <dbReference type="NCBI Taxonomy" id="1795632"/>
    <lineage>
        <taxon>Bacteria</taxon>
        <taxon>Pseudomonadati</taxon>
        <taxon>Thermodesulfobacteriota</taxon>
        <taxon>Thermodesulfobacteria</taxon>
        <taxon>Thermodesulfobacteriales</taxon>
        <taxon>Thermodesulfatatoraceae</taxon>
        <taxon>Thermodesulfatator</taxon>
    </lineage>
</organism>
<evidence type="ECO:0000313" key="3">
    <source>
        <dbReference type="Proteomes" id="UP000076964"/>
    </source>
</evidence>